<reference evidence="2" key="1">
    <citation type="submission" date="2020-01" db="EMBL/GenBank/DDBJ databases">
        <authorList>
            <person name="Meier V. D."/>
            <person name="Meier V D."/>
        </authorList>
    </citation>
    <scope>NUCLEOTIDE SEQUENCE</scope>
    <source>
        <strain evidence="2">HLG_WM_MAG_01</strain>
    </source>
</reference>
<proteinExistence type="predicted"/>
<dbReference type="EMBL" id="CACVAS010000147">
    <property type="protein sequence ID" value="CAA6826447.1"/>
    <property type="molecule type" value="Genomic_DNA"/>
</dbReference>
<keyword evidence="1" id="KW-0472">Membrane</keyword>
<gene>
    <name evidence="2" type="ORF">HELGO_WM1586</name>
</gene>
<feature type="transmembrane region" description="Helical" evidence="1">
    <location>
        <begin position="6"/>
        <end position="23"/>
    </location>
</feature>
<sequence>MDFALVAITAMAIGFALVLFYAIEKLSEA</sequence>
<organism evidence="2">
    <name type="scientific">uncultured Sulfurovum sp</name>
    <dbReference type="NCBI Taxonomy" id="269237"/>
    <lineage>
        <taxon>Bacteria</taxon>
        <taxon>Pseudomonadati</taxon>
        <taxon>Campylobacterota</taxon>
        <taxon>Epsilonproteobacteria</taxon>
        <taxon>Campylobacterales</taxon>
        <taxon>Sulfurovaceae</taxon>
        <taxon>Sulfurovum</taxon>
        <taxon>environmental samples</taxon>
    </lineage>
</organism>
<evidence type="ECO:0000256" key="1">
    <source>
        <dbReference type="SAM" id="Phobius"/>
    </source>
</evidence>
<dbReference type="AlphaFoldDB" id="A0A6S6U870"/>
<evidence type="ECO:0000313" key="2">
    <source>
        <dbReference type="EMBL" id="CAA6826447.1"/>
    </source>
</evidence>
<name>A0A6S6U870_9BACT</name>
<keyword evidence="1" id="KW-1133">Transmembrane helix</keyword>
<keyword evidence="1" id="KW-0812">Transmembrane</keyword>
<accession>A0A6S6U870</accession>
<protein>
    <submittedName>
        <fullName evidence="2">Uncharacterized protein</fullName>
    </submittedName>
</protein>